<accession>A0AAD8P2L9</accession>
<evidence type="ECO:0000256" key="6">
    <source>
        <dbReference type="RuleBase" id="RU000304"/>
    </source>
</evidence>
<keyword evidence="6" id="KW-0723">Serine/threonine-protein kinase</keyword>
<dbReference type="SMART" id="SM00220">
    <property type="entry name" value="S_TKc"/>
    <property type="match status" value="1"/>
</dbReference>
<keyword evidence="3" id="KW-0418">Kinase</keyword>
<keyword evidence="4 5" id="KW-0067">ATP-binding</keyword>
<dbReference type="AlphaFoldDB" id="A0AAD8P2L9"/>
<dbReference type="PANTHER" id="PTHR48011:SF4">
    <property type="entry name" value="MITOGEN-ACTIVATED PROTEIN KINASE KINASE KINASE 19"/>
    <property type="match status" value="1"/>
</dbReference>
<dbReference type="SUPFAM" id="SSF56112">
    <property type="entry name" value="Protein kinase-like (PK-like)"/>
    <property type="match status" value="1"/>
</dbReference>
<protein>
    <recommendedName>
        <fullName evidence="7">Protein kinase domain-containing protein</fullName>
    </recommendedName>
</protein>
<dbReference type="PROSITE" id="PS00108">
    <property type="entry name" value="PROTEIN_KINASE_ST"/>
    <property type="match status" value="1"/>
</dbReference>
<dbReference type="PROSITE" id="PS50011">
    <property type="entry name" value="PROTEIN_KINASE_DOM"/>
    <property type="match status" value="1"/>
</dbReference>
<dbReference type="PANTHER" id="PTHR48011">
    <property type="entry name" value="CCR4-NOT TRANSCRIPTIONAL COMPLEX SUBUNIT CAF120-RELATED"/>
    <property type="match status" value="1"/>
</dbReference>
<gene>
    <name evidence="8" type="ORF">QVD17_14395</name>
</gene>
<dbReference type="GO" id="GO:0007165">
    <property type="term" value="P:signal transduction"/>
    <property type="evidence" value="ECO:0007669"/>
    <property type="project" value="TreeGrafter"/>
</dbReference>
<evidence type="ECO:0000313" key="8">
    <source>
        <dbReference type="EMBL" id="KAK1431133.1"/>
    </source>
</evidence>
<dbReference type="PROSITE" id="PS00107">
    <property type="entry name" value="PROTEIN_KINASE_ATP"/>
    <property type="match status" value="1"/>
</dbReference>
<evidence type="ECO:0000256" key="2">
    <source>
        <dbReference type="ARBA" id="ARBA00022741"/>
    </source>
</evidence>
<dbReference type="Proteomes" id="UP001229421">
    <property type="component" value="Unassembled WGS sequence"/>
</dbReference>
<name>A0AAD8P2L9_TARER</name>
<dbReference type="InterPro" id="IPR011009">
    <property type="entry name" value="Kinase-like_dom_sf"/>
</dbReference>
<organism evidence="8 9">
    <name type="scientific">Tagetes erecta</name>
    <name type="common">African marigold</name>
    <dbReference type="NCBI Taxonomy" id="13708"/>
    <lineage>
        <taxon>Eukaryota</taxon>
        <taxon>Viridiplantae</taxon>
        <taxon>Streptophyta</taxon>
        <taxon>Embryophyta</taxon>
        <taxon>Tracheophyta</taxon>
        <taxon>Spermatophyta</taxon>
        <taxon>Magnoliopsida</taxon>
        <taxon>eudicotyledons</taxon>
        <taxon>Gunneridae</taxon>
        <taxon>Pentapetalae</taxon>
        <taxon>asterids</taxon>
        <taxon>campanulids</taxon>
        <taxon>Asterales</taxon>
        <taxon>Asteraceae</taxon>
        <taxon>Asteroideae</taxon>
        <taxon>Heliantheae alliance</taxon>
        <taxon>Tageteae</taxon>
        <taxon>Tagetes</taxon>
    </lineage>
</organism>
<evidence type="ECO:0000313" key="9">
    <source>
        <dbReference type="Proteomes" id="UP001229421"/>
    </source>
</evidence>
<dbReference type="InterPro" id="IPR008271">
    <property type="entry name" value="Ser/Thr_kinase_AS"/>
</dbReference>
<feature type="domain" description="Protein kinase" evidence="7">
    <location>
        <begin position="3"/>
        <end position="252"/>
    </location>
</feature>
<dbReference type="CDD" id="cd06606">
    <property type="entry name" value="STKc_MAPKKK"/>
    <property type="match status" value="1"/>
</dbReference>
<dbReference type="GO" id="GO:0004674">
    <property type="term" value="F:protein serine/threonine kinase activity"/>
    <property type="evidence" value="ECO:0007669"/>
    <property type="project" value="UniProtKB-KW"/>
</dbReference>
<keyword evidence="9" id="KW-1185">Reference proteome</keyword>
<feature type="binding site" evidence="5">
    <location>
        <position position="31"/>
    </location>
    <ligand>
        <name>ATP</name>
        <dbReference type="ChEBI" id="CHEBI:30616"/>
    </ligand>
</feature>
<comment type="caution">
    <text evidence="8">The sequence shown here is derived from an EMBL/GenBank/DDBJ whole genome shotgun (WGS) entry which is preliminary data.</text>
</comment>
<dbReference type="GO" id="GO:0005524">
    <property type="term" value="F:ATP binding"/>
    <property type="evidence" value="ECO:0007669"/>
    <property type="project" value="UniProtKB-UniRule"/>
</dbReference>
<keyword evidence="2 5" id="KW-0547">Nucleotide-binding</keyword>
<dbReference type="InterPro" id="IPR052751">
    <property type="entry name" value="Plant_MAPKKK"/>
</dbReference>
<reference evidence="8" key="1">
    <citation type="journal article" date="2023" name="bioRxiv">
        <title>Improved chromosome-level genome assembly for marigold (Tagetes erecta).</title>
        <authorList>
            <person name="Jiang F."/>
            <person name="Yuan L."/>
            <person name="Wang S."/>
            <person name="Wang H."/>
            <person name="Xu D."/>
            <person name="Wang A."/>
            <person name="Fan W."/>
        </authorList>
    </citation>
    <scope>NUCLEOTIDE SEQUENCE</scope>
    <source>
        <strain evidence="8">WSJ</strain>
        <tissue evidence="8">Leaf</tissue>
    </source>
</reference>
<keyword evidence="1" id="KW-0808">Transferase</keyword>
<evidence type="ECO:0000256" key="4">
    <source>
        <dbReference type="ARBA" id="ARBA00022840"/>
    </source>
</evidence>
<sequence>MRWTRGHVLGHGSSATVSTAMSTTGDVFAVKSVVVSQSETLQREQQFLSMLNSPFVVAYKGCDITKEKKNFMYNLLMQYMPGGTVIDAINRRDCTRLNELEISNYTRQILQGLVYIHSYGIVHCDIKGANLLVDEDSVRIADFGCAKWVSERVPVRGTPMFMAPEVARGDEQGFAADVWALGCVVIEMATGCSPWLNVHDPVSVLYKIAYSGESPEIPSVLSNQARDFISKCLVHDPKQRWGAMELLKHPFITQFDCGGNIGQDLWTESPTGILDQYAWSSIGELQSAGTDSIEPMCSSFSLRQRIEQLEGNSDMANWRWEMEEEINWMTIRSNGSGGVVADD</sequence>
<comment type="similarity">
    <text evidence="6">Belongs to the protein kinase superfamily.</text>
</comment>
<dbReference type="Pfam" id="PF00069">
    <property type="entry name" value="Pkinase"/>
    <property type="match status" value="1"/>
</dbReference>
<dbReference type="InterPro" id="IPR017441">
    <property type="entry name" value="Protein_kinase_ATP_BS"/>
</dbReference>
<evidence type="ECO:0000256" key="5">
    <source>
        <dbReference type="PROSITE-ProRule" id="PRU10141"/>
    </source>
</evidence>
<dbReference type="EMBL" id="JAUHHV010000003">
    <property type="protein sequence ID" value="KAK1431133.1"/>
    <property type="molecule type" value="Genomic_DNA"/>
</dbReference>
<dbReference type="Gene3D" id="1.10.510.10">
    <property type="entry name" value="Transferase(Phosphotransferase) domain 1"/>
    <property type="match status" value="1"/>
</dbReference>
<dbReference type="InterPro" id="IPR000719">
    <property type="entry name" value="Prot_kinase_dom"/>
</dbReference>
<proteinExistence type="inferred from homology"/>
<evidence type="ECO:0000256" key="1">
    <source>
        <dbReference type="ARBA" id="ARBA00022679"/>
    </source>
</evidence>
<evidence type="ECO:0000256" key="3">
    <source>
        <dbReference type="ARBA" id="ARBA00022777"/>
    </source>
</evidence>
<evidence type="ECO:0000259" key="7">
    <source>
        <dbReference type="PROSITE" id="PS50011"/>
    </source>
</evidence>